<sequence>MQSQLQYNVFRSVGAKLFLFLFSGIIISVLSVGLVAYDISKGIIESQVYSAGQQTLEQTSDKLNVVLGQFEALAQQLAIDQVVQQQMDVLLKDRQSSYAVFQVFTSLIERLQTYAMNNTAITDSYLIPVNDTITGNLAATSSPIIGTSSILLDHIKEQPWYQSVIEAKGNPVWIPVTPSVPENISNSSQAGHTIGVAILLQSSASKKDTFILLIELRLSDIIKWFESVSIGSGGKMMIVDADNHYVYSPADQLIGQPSDIGTGNNQTGVTFHTEDGRKLVTYSGLIKLNNWRLIGTVPYKELMKGADQIAWLTWGIAGLAALLAVGMSWMAVRLIAAPLAKLRDLMIEGKKGNLSVHSTIRSRDEIGQLAQSFNDMMSQIGGLVGEMKVSAQEVFDSSASLVEVADRTSHSANEIAVLTGEIAAGSVNLASEAEFGSNLAQNLQKQMTLLLESKTQMEAAASDVSAKSEQGSSFMIALMANTDISENKIRIMADKVTQLEKSTLTIRSILTFLNQITSQTTILALNASIEASRAGASGNAFRVVAGEVGKLAESSKRFIEQANETTDGIEQEILQTVRLFADIYPLFTEQVDSVKEAARRFLEVRTLIGELSQQLHKVTSYIESLDLTQSQLTETVGNVSAVAEQSSAATEQVASASTGQSVVSESLSSQSVKLQQVSQRLEKALSQFY</sequence>
<dbReference type="Gene3D" id="1.10.287.950">
    <property type="entry name" value="Methyl-accepting chemotaxis protein"/>
    <property type="match status" value="1"/>
</dbReference>
<keyword evidence="3" id="KW-0145">Chemotaxis</keyword>
<evidence type="ECO:0000256" key="3">
    <source>
        <dbReference type="ARBA" id="ARBA00022500"/>
    </source>
</evidence>
<evidence type="ECO:0000256" key="5">
    <source>
        <dbReference type="ARBA" id="ARBA00022989"/>
    </source>
</evidence>
<dbReference type="SMART" id="SM00283">
    <property type="entry name" value="MA"/>
    <property type="match status" value="1"/>
</dbReference>
<evidence type="ECO:0000313" key="13">
    <source>
        <dbReference type="EMBL" id="MBW7456606.1"/>
    </source>
</evidence>
<dbReference type="InterPro" id="IPR033479">
    <property type="entry name" value="dCache_1"/>
</dbReference>
<dbReference type="RefSeq" id="WP_210045997.1">
    <property type="nucleotide sequence ID" value="NZ_JBHLVU010000007.1"/>
</dbReference>
<dbReference type="PROSITE" id="PS50111">
    <property type="entry name" value="CHEMOTAXIS_TRANSDUC_2"/>
    <property type="match status" value="1"/>
</dbReference>
<evidence type="ECO:0000256" key="8">
    <source>
        <dbReference type="ARBA" id="ARBA00029447"/>
    </source>
</evidence>
<keyword evidence="2" id="KW-1003">Cell membrane</keyword>
<gene>
    <name evidence="13" type="ORF">K0U00_21445</name>
</gene>
<name>A0ABS7C6X0_9BACL</name>
<dbReference type="InterPro" id="IPR003660">
    <property type="entry name" value="HAMP_dom"/>
</dbReference>
<evidence type="ECO:0000256" key="2">
    <source>
        <dbReference type="ARBA" id="ARBA00022475"/>
    </source>
</evidence>
<dbReference type="Gene3D" id="1.10.8.500">
    <property type="entry name" value="HAMP domain in histidine kinase"/>
    <property type="match status" value="1"/>
</dbReference>
<dbReference type="EMBL" id="JAHZIK010000620">
    <property type="protein sequence ID" value="MBW7456606.1"/>
    <property type="molecule type" value="Genomic_DNA"/>
</dbReference>
<keyword evidence="4 10" id="KW-0812">Transmembrane</keyword>
<organism evidence="13 14">
    <name type="scientific">Paenibacillus sepulcri</name>
    <dbReference type="NCBI Taxonomy" id="359917"/>
    <lineage>
        <taxon>Bacteria</taxon>
        <taxon>Bacillati</taxon>
        <taxon>Bacillota</taxon>
        <taxon>Bacilli</taxon>
        <taxon>Bacillales</taxon>
        <taxon>Paenibacillaceae</taxon>
        <taxon>Paenibacillus</taxon>
    </lineage>
</organism>
<dbReference type="PANTHER" id="PTHR32089">
    <property type="entry name" value="METHYL-ACCEPTING CHEMOTAXIS PROTEIN MCPB"/>
    <property type="match status" value="1"/>
</dbReference>
<comment type="subcellular location">
    <subcellularLocation>
        <location evidence="1">Cell membrane</location>
        <topology evidence="1">Multi-pass membrane protein</topology>
    </subcellularLocation>
</comment>
<dbReference type="Pfam" id="PF02743">
    <property type="entry name" value="dCache_1"/>
    <property type="match status" value="1"/>
</dbReference>
<comment type="similarity">
    <text evidence="8">Belongs to the methyl-accepting chemotaxis (MCP) protein family.</text>
</comment>
<dbReference type="PRINTS" id="PR00260">
    <property type="entry name" value="CHEMTRNSDUCR"/>
</dbReference>
<dbReference type="Proteomes" id="UP001519887">
    <property type="component" value="Unassembled WGS sequence"/>
</dbReference>
<accession>A0ABS7C6X0</accession>
<evidence type="ECO:0000256" key="6">
    <source>
        <dbReference type="ARBA" id="ARBA00023136"/>
    </source>
</evidence>
<protein>
    <submittedName>
        <fullName evidence="13">HAMP domain-containing protein</fullName>
    </submittedName>
</protein>
<evidence type="ECO:0000259" key="12">
    <source>
        <dbReference type="PROSITE" id="PS50885"/>
    </source>
</evidence>
<dbReference type="InterPro" id="IPR004090">
    <property type="entry name" value="Chemotax_Me-accpt_rcpt"/>
</dbReference>
<proteinExistence type="inferred from homology"/>
<feature type="domain" description="Methyl-accepting transducer" evidence="11">
    <location>
        <begin position="404"/>
        <end position="654"/>
    </location>
</feature>
<feature type="transmembrane region" description="Helical" evidence="10">
    <location>
        <begin position="309"/>
        <end position="332"/>
    </location>
</feature>
<keyword evidence="6 10" id="KW-0472">Membrane</keyword>
<evidence type="ECO:0000256" key="7">
    <source>
        <dbReference type="ARBA" id="ARBA00023224"/>
    </source>
</evidence>
<dbReference type="InterPro" id="IPR004089">
    <property type="entry name" value="MCPsignal_dom"/>
</dbReference>
<evidence type="ECO:0000256" key="9">
    <source>
        <dbReference type="PROSITE-ProRule" id="PRU00284"/>
    </source>
</evidence>
<dbReference type="PANTHER" id="PTHR32089:SF112">
    <property type="entry name" value="LYSOZYME-LIKE PROTEIN-RELATED"/>
    <property type="match status" value="1"/>
</dbReference>
<evidence type="ECO:0000256" key="4">
    <source>
        <dbReference type="ARBA" id="ARBA00022692"/>
    </source>
</evidence>
<dbReference type="Pfam" id="PF00015">
    <property type="entry name" value="MCPsignal"/>
    <property type="match status" value="1"/>
</dbReference>
<reference evidence="13 14" key="1">
    <citation type="submission" date="2021-07" db="EMBL/GenBank/DDBJ databases">
        <title>Paenibacillus radiodurans sp. nov., isolated from the southeastern edge of Tengger Desert.</title>
        <authorList>
            <person name="Zhang G."/>
        </authorList>
    </citation>
    <scope>NUCLEOTIDE SEQUENCE [LARGE SCALE GENOMIC DNA]</scope>
    <source>
        <strain evidence="13 14">CCM 7311</strain>
    </source>
</reference>
<keyword evidence="5 10" id="KW-1133">Transmembrane helix</keyword>
<dbReference type="PROSITE" id="PS50885">
    <property type="entry name" value="HAMP"/>
    <property type="match status" value="1"/>
</dbReference>
<dbReference type="CDD" id="cd06225">
    <property type="entry name" value="HAMP"/>
    <property type="match status" value="1"/>
</dbReference>
<dbReference type="SMART" id="SM00304">
    <property type="entry name" value="HAMP"/>
    <property type="match status" value="1"/>
</dbReference>
<evidence type="ECO:0000256" key="10">
    <source>
        <dbReference type="SAM" id="Phobius"/>
    </source>
</evidence>
<dbReference type="Pfam" id="PF00672">
    <property type="entry name" value="HAMP"/>
    <property type="match status" value="1"/>
</dbReference>
<evidence type="ECO:0000313" key="14">
    <source>
        <dbReference type="Proteomes" id="UP001519887"/>
    </source>
</evidence>
<dbReference type="Gene3D" id="3.30.450.20">
    <property type="entry name" value="PAS domain"/>
    <property type="match status" value="1"/>
</dbReference>
<evidence type="ECO:0000259" key="11">
    <source>
        <dbReference type="PROSITE" id="PS50111"/>
    </source>
</evidence>
<keyword evidence="7 9" id="KW-0807">Transducer</keyword>
<comment type="caution">
    <text evidence="13">The sequence shown here is derived from an EMBL/GenBank/DDBJ whole genome shotgun (WGS) entry which is preliminary data.</text>
</comment>
<evidence type="ECO:0000256" key="1">
    <source>
        <dbReference type="ARBA" id="ARBA00004651"/>
    </source>
</evidence>
<dbReference type="SUPFAM" id="SSF58104">
    <property type="entry name" value="Methyl-accepting chemotaxis protein (MCP) signaling domain"/>
    <property type="match status" value="1"/>
</dbReference>
<feature type="transmembrane region" description="Helical" evidence="10">
    <location>
        <begin position="17"/>
        <end position="37"/>
    </location>
</feature>
<feature type="domain" description="HAMP" evidence="12">
    <location>
        <begin position="333"/>
        <end position="385"/>
    </location>
</feature>
<keyword evidence="14" id="KW-1185">Reference proteome</keyword>